<protein>
    <submittedName>
        <fullName evidence="1">Uncharacterized protein</fullName>
    </submittedName>
</protein>
<organism evidence="1 2">
    <name type="scientific">Litorivivens lipolytica</name>
    <dbReference type="NCBI Taxonomy" id="1524264"/>
    <lineage>
        <taxon>Bacteria</taxon>
        <taxon>Pseudomonadati</taxon>
        <taxon>Pseudomonadota</taxon>
        <taxon>Gammaproteobacteria</taxon>
        <taxon>Litorivivens</taxon>
    </lineage>
</organism>
<dbReference type="AlphaFoldDB" id="A0A7W4W3G6"/>
<evidence type="ECO:0000313" key="1">
    <source>
        <dbReference type="EMBL" id="MBB3046635.1"/>
    </source>
</evidence>
<sequence length="288" mass="33408">MSDKQSVYFRIEGKPTISGRPSEASFIETILGESEDFYIVEYDYVKVKERTHYPGKLYIGLNPLIFWICFLDRHMPDVCYGSTSDWEYRHEKRNIRELSDETRDWVAPKTPGEYSYTWVAKDEFGSEIARTEEVSLSTIARSGTSAFKIPFRAPLESLPLRPQAVELLITRRQNNGSQLTLKAPYDENWVAALELDAIQWKSKREQQRIYMTSLRSALISDDHHTAVKNYAALEALELPLPNSFYFRYAESLRKIYDSVGARKYYQTYLELAGSNGEYADITRERLGK</sequence>
<dbReference type="RefSeq" id="WP_183409318.1">
    <property type="nucleotide sequence ID" value="NZ_JACHWY010000001.1"/>
</dbReference>
<reference evidence="1 2" key="1">
    <citation type="submission" date="2020-08" db="EMBL/GenBank/DDBJ databases">
        <title>Genomic Encyclopedia of Type Strains, Phase III (KMG-III): the genomes of soil and plant-associated and newly described type strains.</title>
        <authorList>
            <person name="Whitman W."/>
        </authorList>
    </citation>
    <scope>NUCLEOTIDE SEQUENCE [LARGE SCALE GENOMIC DNA]</scope>
    <source>
        <strain evidence="1 2">CECT 8654</strain>
    </source>
</reference>
<name>A0A7W4W3G6_9GAMM</name>
<comment type="caution">
    <text evidence="1">The sequence shown here is derived from an EMBL/GenBank/DDBJ whole genome shotgun (WGS) entry which is preliminary data.</text>
</comment>
<dbReference type="Proteomes" id="UP000537130">
    <property type="component" value="Unassembled WGS sequence"/>
</dbReference>
<evidence type="ECO:0000313" key="2">
    <source>
        <dbReference type="Proteomes" id="UP000537130"/>
    </source>
</evidence>
<keyword evidence="2" id="KW-1185">Reference proteome</keyword>
<proteinExistence type="predicted"/>
<gene>
    <name evidence="1" type="ORF">FHR99_000871</name>
</gene>
<dbReference type="EMBL" id="JACHWY010000001">
    <property type="protein sequence ID" value="MBB3046635.1"/>
    <property type="molecule type" value="Genomic_DNA"/>
</dbReference>
<accession>A0A7W4W3G6</accession>